<evidence type="ECO:0000256" key="5">
    <source>
        <dbReference type="PROSITE-ProRule" id="PRU00221"/>
    </source>
</evidence>
<keyword evidence="9" id="KW-1185">Reference proteome</keyword>
<evidence type="ECO:0000256" key="6">
    <source>
        <dbReference type="SAM" id="MobiDB-lite"/>
    </source>
</evidence>
<dbReference type="EMBL" id="BDQF01000012">
    <property type="protein sequence ID" value="GAW81726.1"/>
    <property type="molecule type" value="Genomic_DNA"/>
</dbReference>
<name>A0A1Y1JGT2_PLAGO</name>
<sequence length="548" mass="62339">MKRSGNKKRGDGSNKLGKMKNHVSEDDEVKDSDSASDEVKDSDSASDGVKDSDSASDEVKDSDSASDEVKDSDSASDEVKDSDSASDEVEDSDSASDGVKDSDSESDKVSESYVNNLSENEEISLADKQIQVYFVSNMPNEKYKMEDTIYTVPISFKRIDLSRMIKQLLDIKENVSFEFLINKKILRSSIEEFLRINNILSEDVIQIEYTLSITKKESAHIDKISEWISKLIIIENKLYCSTFEGNLLCYDLSNFYKIDEKRVSDMSIFSFNICKNEKLINDDANYNESIIGQSNGTLKAFLNEEINQKIITKGELYLGNHDNMVKSIAFNKNGSLIISGGADNKINLYDNYEIIEKLKEYKCENNTNKRKMKNIVTPKKCVHKEEGVITDLTFFDDSRFLCTGLEKNIKIYDANTGDIFSSFPYNKAIICSNILNDNIFITADEQSVIKLFDVRCLKEKPAISLNEHKYYFHDKIITSLAGNKNEIHFLSSSHDGYTNIYDIRLNKLPVYTIESEDKSKVLSSTWFYKEDHNSVINANEQNLTIHNF</sequence>
<dbReference type="AlphaFoldDB" id="A0A1Y1JGT2"/>
<dbReference type="PROSITE" id="PS50294">
    <property type="entry name" value="WD_REPEATS_REGION"/>
    <property type="match status" value="1"/>
</dbReference>
<dbReference type="SMART" id="SM00320">
    <property type="entry name" value="WD40"/>
    <property type="match status" value="4"/>
</dbReference>
<keyword evidence="3" id="KW-0677">Repeat</keyword>
<accession>A0A1Y1JGT2</accession>
<evidence type="ECO:0000256" key="4">
    <source>
        <dbReference type="ARBA" id="ARBA00023242"/>
    </source>
</evidence>
<evidence type="ECO:0000256" key="2">
    <source>
        <dbReference type="ARBA" id="ARBA00022574"/>
    </source>
</evidence>
<feature type="domain" description="NLE" evidence="7">
    <location>
        <begin position="130"/>
        <end position="194"/>
    </location>
</feature>
<keyword evidence="4" id="KW-0539">Nucleus</keyword>
<dbReference type="Proteomes" id="UP000195521">
    <property type="component" value="Unassembled WGS sequence"/>
</dbReference>
<dbReference type="InterPro" id="IPR012972">
    <property type="entry name" value="NLE"/>
</dbReference>
<dbReference type="Gene3D" id="2.130.10.10">
    <property type="entry name" value="YVTN repeat-like/Quinoprotein amine dehydrogenase"/>
    <property type="match status" value="1"/>
</dbReference>
<keyword evidence="2 5" id="KW-0853">WD repeat</keyword>
<organism evidence="8 9">
    <name type="scientific">Plasmodium gonderi</name>
    <dbReference type="NCBI Taxonomy" id="77519"/>
    <lineage>
        <taxon>Eukaryota</taxon>
        <taxon>Sar</taxon>
        <taxon>Alveolata</taxon>
        <taxon>Apicomplexa</taxon>
        <taxon>Aconoidasida</taxon>
        <taxon>Haemosporida</taxon>
        <taxon>Plasmodiidae</taxon>
        <taxon>Plasmodium</taxon>
        <taxon>Plasmodium (Plasmodium)</taxon>
    </lineage>
</organism>
<feature type="compositionally biased region" description="Basic and acidic residues" evidence="6">
    <location>
        <begin position="98"/>
        <end position="110"/>
    </location>
</feature>
<feature type="region of interest" description="Disordered" evidence="6">
    <location>
        <begin position="1"/>
        <end position="113"/>
    </location>
</feature>
<comment type="caution">
    <text evidence="8">The sequence shown here is derived from an EMBL/GenBank/DDBJ whole genome shotgun (WGS) entry which is preliminary data.</text>
</comment>
<evidence type="ECO:0000313" key="8">
    <source>
        <dbReference type="EMBL" id="GAW81726.1"/>
    </source>
</evidence>
<feature type="compositionally biased region" description="Basic and acidic residues" evidence="6">
    <location>
        <begin position="31"/>
        <end position="83"/>
    </location>
</feature>
<dbReference type="PROSITE" id="PS50082">
    <property type="entry name" value="WD_REPEATS_2"/>
    <property type="match status" value="1"/>
</dbReference>
<dbReference type="OrthoDB" id="10261640at2759"/>
<gene>
    <name evidence="8" type="ORF">PGO_111760</name>
</gene>
<dbReference type="OMA" id="DHKYVEF"/>
<comment type="subcellular location">
    <subcellularLocation>
        <location evidence="1">Nucleus</location>
    </subcellularLocation>
</comment>
<evidence type="ECO:0000256" key="1">
    <source>
        <dbReference type="ARBA" id="ARBA00004123"/>
    </source>
</evidence>
<dbReference type="InterPro" id="IPR001680">
    <property type="entry name" value="WD40_rpt"/>
</dbReference>
<reference evidence="9" key="1">
    <citation type="submission" date="2017-04" db="EMBL/GenBank/DDBJ databases">
        <title>Plasmodium gonderi genome.</title>
        <authorList>
            <person name="Arisue N."/>
            <person name="Honma H."/>
            <person name="Kawai S."/>
            <person name="Tougan T."/>
            <person name="Tanabe K."/>
            <person name="Horii T."/>
        </authorList>
    </citation>
    <scope>NUCLEOTIDE SEQUENCE [LARGE SCALE GENOMIC DNA]</scope>
    <source>
        <strain evidence="9">ATCC 30045</strain>
    </source>
</reference>
<feature type="compositionally biased region" description="Acidic residues" evidence="6">
    <location>
        <begin position="84"/>
        <end position="94"/>
    </location>
</feature>
<dbReference type="PANTHER" id="PTHR19855">
    <property type="entry name" value="WD40 REPEAT PROTEIN 12, 37"/>
    <property type="match status" value="1"/>
</dbReference>
<dbReference type="GO" id="GO:0005634">
    <property type="term" value="C:nucleus"/>
    <property type="evidence" value="ECO:0007669"/>
    <property type="project" value="UniProtKB-SubCell"/>
</dbReference>
<proteinExistence type="predicted"/>
<dbReference type="Pfam" id="PF08154">
    <property type="entry name" value="NLE"/>
    <property type="match status" value="1"/>
</dbReference>
<dbReference type="PANTHER" id="PTHR19855:SF11">
    <property type="entry name" value="RIBOSOME BIOGENESIS PROTEIN WDR12"/>
    <property type="match status" value="1"/>
</dbReference>
<protein>
    <submittedName>
        <fullName evidence="8">Microtubule-associated protein ytm1 homologue</fullName>
    </submittedName>
</protein>
<dbReference type="InterPro" id="IPR036322">
    <property type="entry name" value="WD40_repeat_dom_sf"/>
</dbReference>
<evidence type="ECO:0000256" key="3">
    <source>
        <dbReference type="ARBA" id="ARBA00022737"/>
    </source>
</evidence>
<dbReference type="InterPro" id="IPR015943">
    <property type="entry name" value="WD40/YVTN_repeat-like_dom_sf"/>
</dbReference>
<evidence type="ECO:0000259" key="7">
    <source>
        <dbReference type="Pfam" id="PF08154"/>
    </source>
</evidence>
<dbReference type="RefSeq" id="XP_028544315.1">
    <property type="nucleotide sequence ID" value="XM_028688514.1"/>
</dbReference>
<dbReference type="Pfam" id="PF00400">
    <property type="entry name" value="WD40"/>
    <property type="match status" value="3"/>
</dbReference>
<dbReference type="GeneID" id="39748455"/>
<evidence type="ECO:0000313" key="9">
    <source>
        <dbReference type="Proteomes" id="UP000195521"/>
    </source>
</evidence>
<dbReference type="SUPFAM" id="SSF50978">
    <property type="entry name" value="WD40 repeat-like"/>
    <property type="match status" value="1"/>
</dbReference>
<feature type="repeat" description="WD" evidence="5">
    <location>
        <begin position="318"/>
        <end position="350"/>
    </location>
</feature>